<evidence type="ECO:0000313" key="1">
    <source>
        <dbReference type="EMBL" id="VIO68232.1"/>
    </source>
</evidence>
<dbReference type="EMBL" id="CAADFC020000006">
    <property type="protein sequence ID" value="VIO68232.1"/>
    <property type="molecule type" value="Genomic_DNA"/>
</dbReference>
<dbReference type="AlphaFoldDB" id="A0A508SYL7"/>
<comment type="caution">
    <text evidence="1">The sequence shown here is derived from an EMBL/GenBank/DDBJ whole genome shotgun (WGS) entry which is preliminary data.</text>
</comment>
<accession>A0A508SYL7</accession>
<reference evidence="1" key="1">
    <citation type="submission" date="2019-02" db="EMBL/GenBank/DDBJ databases">
        <authorList>
            <person name="Pothier F.J."/>
        </authorList>
    </citation>
    <scope>NUCLEOTIDE SEQUENCE</scope>
    <source>
        <strain evidence="1">CI-1B</strain>
    </source>
</reference>
<evidence type="ECO:0000313" key="2">
    <source>
        <dbReference type="Proteomes" id="UP000328092"/>
    </source>
</evidence>
<gene>
    <name evidence="1" type="ORF">CI1B_20190</name>
</gene>
<organism evidence="1 2">
    <name type="scientific">Bradyrhizobium ivorense</name>
    <dbReference type="NCBI Taxonomy" id="2511166"/>
    <lineage>
        <taxon>Bacteria</taxon>
        <taxon>Pseudomonadati</taxon>
        <taxon>Pseudomonadota</taxon>
        <taxon>Alphaproteobacteria</taxon>
        <taxon>Hyphomicrobiales</taxon>
        <taxon>Nitrobacteraceae</taxon>
        <taxon>Bradyrhizobium</taxon>
    </lineage>
</organism>
<name>A0A508SYL7_9BRAD</name>
<dbReference type="PROSITE" id="PS51257">
    <property type="entry name" value="PROKAR_LIPOPROTEIN"/>
    <property type="match status" value="1"/>
</dbReference>
<keyword evidence="2" id="KW-1185">Reference proteome</keyword>
<protein>
    <submittedName>
        <fullName evidence="1">Uncharacterized protein</fullName>
    </submittedName>
</protein>
<dbReference type="Proteomes" id="UP000328092">
    <property type="component" value="Unassembled WGS sequence"/>
</dbReference>
<proteinExistence type="predicted"/>
<dbReference type="RefSeq" id="WP_172627978.1">
    <property type="nucleotide sequence ID" value="NZ_CAADFC020000006.1"/>
</dbReference>
<sequence length="98" mass="10434">MKPSLAVAEVEGSVAAVDFTAVVCVPVASTAAGCELPTFAVADTEWRAAAMVLPAAAMDIDRYRVAPSRERQFDEGPTGMPLIAGLTEERRMVWVPQL</sequence>